<dbReference type="EMBL" id="JABSTQ010005687">
    <property type="protein sequence ID" value="KAG0438755.1"/>
    <property type="molecule type" value="Genomic_DNA"/>
</dbReference>
<gene>
    <name evidence="1" type="ORF">HPB47_016899</name>
</gene>
<evidence type="ECO:0000313" key="1">
    <source>
        <dbReference type="EMBL" id="KAG0438755.1"/>
    </source>
</evidence>
<reference evidence="1 2" key="1">
    <citation type="journal article" date="2020" name="Cell">
        <title>Large-Scale Comparative Analyses of Tick Genomes Elucidate Their Genetic Diversity and Vector Capacities.</title>
        <authorList>
            <consortium name="Tick Genome and Microbiome Consortium (TIGMIC)"/>
            <person name="Jia N."/>
            <person name="Wang J."/>
            <person name="Shi W."/>
            <person name="Du L."/>
            <person name="Sun Y."/>
            <person name="Zhan W."/>
            <person name="Jiang J.F."/>
            <person name="Wang Q."/>
            <person name="Zhang B."/>
            <person name="Ji P."/>
            <person name="Bell-Sakyi L."/>
            <person name="Cui X.M."/>
            <person name="Yuan T.T."/>
            <person name="Jiang B.G."/>
            <person name="Yang W.F."/>
            <person name="Lam T.T."/>
            <person name="Chang Q.C."/>
            <person name="Ding S.J."/>
            <person name="Wang X.J."/>
            <person name="Zhu J.G."/>
            <person name="Ruan X.D."/>
            <person name="Zhao L."/>
            <person name="Wei J.T."/>
            <person name="Ye R.Z."/>
            <person name="Que T.C."/>
            <person name="Du C.H."/>
            <person name="Zhou Y.H."/>
            <person name="Cheng J.X."/>
            <person name="Dai P.F."/>
            <person name="Guo W.B."/>
            <person name="Han X.H."/>
            <person name="Huang E.J."/>
            <person name="Li L.F."/>
            <person name="Wei W."/>
            <person name="Gao Y.C."/>
            <person name="Liu J.Z."/>
            <person name="Shao H.Z."/>
            <person name="Wang X."/>
            <person name="Wang C.C."/>
            <person name="Yang T.C."/>
            <person name="Huo Q.B."/>
            <person name="Li W."/>
            <person name="Chen H.Y."/>
            <person name="Chen S.E."/>
            <person name="Zhou L.G."/>
            <person name="Ni X.B."/>
            <person name="Tian J.H."/>
            <person name="Sheng Y."/>
            <person name="Liu T."/>
            <person name="Pan Y.S."/>
            <person name="Xia L.Y."/>
            <person name="Li J."/>
            <person name="Zhao F."/>
            <person name="Cao W.C."/>
        </authorList>
    </citation>
    <scope>NUCLEOTIDE SEQUENCE [LARGE SCALE GENOMIC DNA]</scope>
    <source>
        <tissue evidence="1">Larvae</tissue>
    </source>
</reference>
<comment type="caution">
    <text evidence="1">The sequence shown here is derived from an EMBL/GenBank/DDBJ whole genome shotgun (WGS) entry which is preliminary data.</text>
</comment>
<feature type="non-terminal residue" evidence="1">
    <location>
        <position position="162"/>
    </location>
</feature>
<feature type="non-terminal residue" evidence="1">
    <location>
        <position position="1"/>
    </location>
</feature>
<dbReference type="Proteomes" id="UP000805193">
    <property type="component" value="Unassembled WGS sequence"/>
</dbReference>
<name>A0AC60QPY0_IXOPE</name>
<keyword evidence="2" id="KW-1185">Reference proteome</keyword>
<evidence type="ECO:0000313" key="2">
    <source>
        <dbReference type="Proteomes" id="UP000805193"/>
    </source>
</evidence>
<proteinExistence type="predicted"/>
<sequence length="162" mass="17462">YEVVISAESVKALREKTGAGMMDCKSALTQCDGDVNAAIDFLRAKGLANAEKKADRVAAQGLVSISVHKGWNMASIIELNSETDFVAKNDKFQSLAANLSNIVLESGEQDITKFCDMQYNNNVKVKDAIIEGIAVIGENINLRRIDALKVDGVVESYVHGAV</sequence>
<accession>A0AC60QPY0</accession>
<protein>
    <submittedName>
        <fullName evidence="1">Uncharacterized protein</fullName>
    </submittedName>
</protein>
<organism evidence="1 2">
    <name type="scientific">Ixodes persulcatus</name>
    <name type="common">Taiga tick</name>
    <dbReference type="NCBI Taxonomy" id="34615"/>
    <lineage>
        <taxon>Eukaryota</taxon>
        <taxon>Metazoa</taxon>
        <taxon>Ecdysozoa</taxon>
        <taxon>Arthropoda</taxon>
        <taxon>Chelicerata</taxon>
        <taxon>Arachnida</taxon>
        <taxon>Acari</taxon>
        <taxon>Parasitiformes</taxon>
        <taxon>Ixodida</taxon>
        <taxon>Ixodoidea</taxon>
        <taxon>Ixodidae</taxon>
        <taxon>Ixodinae</taxon>
        <taxon>Ixodes</taxon>
    </lineage>
</organism>